<keyword evidence="5" id="KW-1185">Reference proteome</keyword>
<accession>A0A0D8BEU0</accession>
<reference evidence="5" key="1">
    <citation type="submission" date="2015-02" db="EMBL/GenBank/DDBJ databases">
        <title>Draft Genome of Frankia sp. CpI1-S.</title>
        <authorList>
            <person name="Oshone R.T."/>
            <person name="Ngom M."/>
            <person name="Ghodhbane-Gtari F."/>
            <person name="Gtari M."/>
            <person name="Morris K."/>
            <person name="Thomas K."/>
            <person name="Sen A."/>
            <person name="Tisa L.S."/>
        </authorList>
    </citation>
    <scope>NUCLEOTIDE SEQUENCE [LARGE SCALE GENOMIC DNA]</scope>
    <source>
        <strain evidence="5">CpI1-S</strain>
    </source>
</reference>
<evidence type="ECO:0000313" key="4">
    <source>
        <dbReference type="EMBL" id="KJE22499.1"/>
    </source>
</evidence>
<dbReference type="Pfam" id="PF00571">
    <property type="entry name" value="CBS"/>
    <property type="match status" value="2"/>
</dbReference>
<evidence type="ECO:0000259" key="3">
    <source>
        <dbReference type="PROSITE" id="PS51371"/>
    </source>
</evidence>
<dbReference type="InterPro" id="IPR000644">
    <property type="entry name" value="CBS_dom"/>
</dbReference>
<evidence type="ECO:0000256" key="2">
    <source>
        <dbReference type="PROSITE-ProRule" id="PRU00703"/>
    </source>
</evidence>
<evidence type="ECO:0000313" key="5">
    <source>
        <dbReference type="Proteomes" id="UP000032545"/>
    </source>
</evidence>
<gene>
    <name evidence="4" type="ORF">FF36_03191</name>
</gene>
<reference evidence="4 5" key="2">
    <citation type="journal article" date="2016" name="Genome Announc.">
        <title>Permanent Draft Genome Sequences for Two Variants of Frankia sp. Strain CpI1, the First Frankia Strain Isolated from Root Nodules of Comptonia peregrina.</title>
        <authorList>
            <person name="Oshone R."/>
            <person name="Hurst S.G.IV."/>
            <person name="Abebe-Akele F."/>
            <person name="Simpson S."/>
            <person name="Morris K."/>
            <person name="Thomas W.K."/>
            <person name="Tisa L.S."/>
        </authorList>
    </citation>
    <scope>NUCLEOTIDE SEQUENCE [LARGE SCALE GENOMIC DNA]</scope>
    <source>
        <strain evidence="5">CpI1-S</strain>
    </source>
</reference>
<feature type="domain" description="CBS" evidence="3">
    <location>
        <begin position="84"/>
        <end position="140"/>
    </location>
</feature>
<sequence length="204" mass="22059">MRADEIMTPKVCVVTPDTPLKEVAVFLVHRGVGAVPVVDEDGRLLGMITEADLIAVESTPDPRRHLRRDLPIDDRVPLTAGEAMTSPVVAARTDTDVADIIQTMLSEHITRMPILDQDQRLVGLVSRSDLLRPLARPDAEIAADVRDVLARWDGGLRPTVEVTEGEVTLVVAGLPEPETALRLVRAVPGVLAARLNPGEDEQPG</sequence>
<dbReference type="AlphaFoldDB" id="A0A0D8BEU0"/>
<dbReference type="SMART" id="SM00116">
    <property type="entry name" value="CBS"/>
    <property type="match status" value="2"/>
</dbReference>
<dbReference type="PANTHER" id="PTHR43080:SF29">
    <property type="entry name" value="OS02G0818000 PROTEIN"/>
    <property type="match status" value="1"/>
</dbReference>
<feature type="domain" description="CBS" evidence="3">
    <location>
        <begin position="7"/>
        <end position="63"/>
    </location>
</feature>
<dbReference type="PANTHER" id="PTHR43080">
    <property type="entry name" value="CBS DOMAIN-CONTAINING PROTEIN CBSX3, MITOCHONDRIAL"/>
    <property type="match status" value="1"/>
</dbReference>
<protein>
    <submittedName>
        <fullName evidence="4">CBS domain-containing protein</fullName>
    </submittedName>
</protein>
<keyword evidence="1 2" id="KW-0129">CBS domain</keyword>
<dbReference type="PATRIC" id="fig|1502723.3.peg.2597"/>
<comment type="caution">
    <text evidence="4">The sequence shown here is derived from an EMBL/GenBank/DDBJ whole genome shotgun (WGS) entry which is preliminary data.</text>
</comment>
<dbReference type="InterPro" id="IPR046342">
    <property type="entry name" value="CBS_dom_sf"/>
</dbReference>
<proteinExistence type="predicted"/>
<dbReference type="Proteomes" id="UP000032545">
    <property type="component" value="Unassembled WGS sequence"/>
</dbReference>
<dbReference type="InterPro" id="IPR051257">
    <property type="entry name" value="Diverse_CBS-Domain"/>
</dbReference>
<dbReference type="RefSeq" id="WP_044885789.1">
    <property type="nucleotide sequence ID" value="NZ_JYFN01000023.1"/>
</dbReference>
<dbReference type="SUPFAM" id="SSF54631">
    <property type="entry name" value="CBS-domain pair"/>
    <property type="match status" value="1"/>
</dbReference>
<dbReference type="EMBL" id="JYFN01000023">
    <property type="protein sequence ID" value="KJE22499.1"/>
    <property type="molecule type" value="Genomic_DNA"/>
</dbReference>
<dbReference type="Gene3D" id="3.10.580.10">
    <property type="entry name" value="CBS-domain"/>
    <property type="match status" value="1"/>
</dbReference>
<name>A0A0D8BEU0_9ACTN</name>
<organism evidence="4 5">
    <name type="scientific">Frankia torreyi</name>
    <dbReference type="NCBI Taxonomy" id="1856"/>
    <lineage>
        <taxon>Bacteria</taxon>
        <taxon>Bacillati</taxon>
        <taxon>Actinomycetota</taxon>
        <taxon>Actinomycetes</taxon>
        <taxon>Frankiales</taxon>
        <taxon>Frankiaceae</taxon>
        <taxon>Frankia</taxon>
    </lineage>
</organism>
<dbReference type="CDD" id="cd04586">
    <property type="entry name" value="CBS_pair_BON_assoc"/>
    <property type="match status" value="1"/>
</dbReference>
<evidence type="ECO:0000256" key="1">
    <source>
        <dbReference type="ARBA" id="ARBA00023122"/>
    </source>
</evidence>
<dbReference type="PROSITE" id="PS51371">
    <property type="entry name" value="CBS"/>
    <property type="match status" value="2"/>
</dbReference>